<gene>
    <name evidence="2" type="primary">Cnig_chr_V.g21369</name>
    <name evidence="2" type="ORF">B9Z55_021369</name>
</gene>
<organism evidence="2 3">
    <name type="scientific">Caenorhabditis nigoni</name>
    <dbReference type="NCBI Taxonomy" id="1611254"/>
    <lineage>
        <taxon>Eukaryota</taxon>
        <taxon>Metazoa</taxon>
        <taxon>Ecdysozoa</taxon>
        <taxon>Nematoda</taxon>
        <taxon>Chromadorea</taxon>
        <taxon>Rhabditida</taxon>
        <taxon>Rhabditina</taxon>
        <taxon>Rhabditomorpha</taxon>
        <taxon>Rhabditoidea</taxon>
        <taxon>Rhabditidae</taxon>
        <taxon>Peloderinae</taxon>
        <taxon>Caenorhabditis</taxon>
    </lineage>
</organism>
<dbReference type="PANTHER" id="PTHR23015:SF4">
    <property type="entry name" value="DUF38 DOMAIN-CONTAINING PROTEIN-RELATED"/>
    <property type="match status" value="1"/>
</dbReference>
<dbReference type="Pfam" id="PF00646">
    <property type="entry name" value="F-box"/>
    <property type="match status" value="1"/>
</dbReference>
<dbReference type="Pfam" id="PF01827">
    <property type="entry name" value="FTH"/>
    <property type="match status" value="1"/>
</dbReference>
<keyword evidence="3" id="KW-1185">Reference proteome</keyword>
<dbReference type="PANTHER" id="PTHR23015">
    <property type="entry name" value="UNCHARACTERIZED C.ELEGANS PROTEIN"/>
    <property type="match status" value="1"/>
</dbReference>
<protein>
    <recommendedName>
        <fullName evidence="1">F-box domain-containing protein</fullName>
    </recommendedName>
</protein>
<dbReference type="InterPro" id="IPR002900">
    <property type="entry name" value="DUF38/FTH_CAE_spp"/>
</dbReference>
<evidence type="ECO:0000313" key="3">
    <source>
        <dbReference type="Proteomes" id="UP000230233"/>
    </source>
</evidence>
<accession>A0A2G5TRN0</accession>
<dbReference type="EMBL" id="PDUG01000005">
    <property type="protein sequence ID" value="PIC29970.1"/>
    <property type="molecule type" value="Genomic_DNA"/>
</dbReference>
<dbReference type="GO" id="GO:0045087">
    <property type="term" value="P:innate immune response"/>
    <property type="evidence" value="ECO:0007669"/>
    <property type="project" value="TreeGrafter"/>
</dbReference>
<sequence length="342" mass="39732">MASIVEMPELVLEKVIGFSDFKAVLSLRQVCRDFRNFIDDLNDSKLPDSKFQEVKITSGDKRIEFELVDSDNFSNRILFSKAERSRRFYGNTEVFENSNIMDVAVRDLEMILKFQKTILKQLRFEISSSCQHYNDSSVNALPIKLSNMFKKLNRKIKTKVLIILADYPSEVMSIFDFVDPDTLKTLGFTLWGGYLETEIDEFVKTEHWKKADGMSSDFIVLNLNVEDICHFSSCSIRTNSITAQELDFLRKTYTSSSNYKNSSIHLRSFNEIEELGNLWDPTDFFDSESSWLFRMKNSDERILHIEIHEDHSAHSTRKIVDFVEIPSSWVSPEAIIHDYNGN</sequence>
<proteinExistence type="predicted"/>
<dbReference type="SMART" id="SM00256">
    <property type="entry name" value="FBOX"/>
    <property type="match status" value="1"/>
</dbReference>
<dbReference type="AlphaFoldDB" id="A0A2G5TRN0"/>
<dbReference type="PROSITE" id="PS50181">
    <property type="entry name" value="FBOX"/>
    <property type="match status" value="1"/>
</dbReference>
<feature type="domain" description="F-box" evidence="1">
    <location>
        <begin position="1"/>
        <end position="54"/>
    </location>
</feature>
<comment type="caution">
    <text evidence="2">The sequence shown here is derived from an EMBL/GenBank/DDBJ whole genome shotgun (WGS) entry which is preliminary data.</text>
</comment>
<dbReference type="Proteomes" id="UP000230233">
    <property type="component" value="Chromosome V"/>
</dbReference>
<name>A0A2G5TRN0_9PELO</name>
<dbReference type="InterPro" id="IPR040161">
    <property type="entry name" value="FB224"/>
</dbReference>
<evidence type="ECO:0000259" key="1">
    <source>
        <dbReference type="PROSITE" id="PS50181"/>
    </source>
</evidence>
<evidence type="ECO:0000313" key="2">
    <source>
        <dbReference type="EMBL" id="PIC29970.1"/>
    </source>
</evidence>
<dbReference type="InterPro" id="IPR001810">
    <property type="entry name" value="F-box_dom"/>
</dbReference>
<reference evidence="3" key="1">
    <citation type="submission" date="2017-10" db="EMBL/GenBank/DDBJ databases">
        <title>Rapid genome shrinkage in a self-fertile nematode reveals novel sperm competition proteins.</title>
        <authorList>
            <person name="Yin D."/>
            <person name="Schwarz E.M."/>
            <person name="Thomas C.G."/>
            <person name="Felde R.L."/>
            <person name="Korf I.F."/>
            <person name="Cutter A.D."/>
            <person name="Schartner C.M."/>
            <person name="Ralston E.J."/>
            <person name="Meyer B.J."/>
            <person name="Haag E.S."/>
        </authorList>
    </citation>
    <scope>NUCLEOTIDE SEQUENCE [LARGE SCALE GENOMIC DNA]</scope>
    <source>
        <strain evidence="3">JU1422</strain>
    </source>
</reference>